<dbReference type="HOGENOM" id="CLU_2674263_0_0_1"/>
<organism evidence="2 3">
    <name type="scientific">Tetranychus urticae</name>
    <name type="common">Two-spotted spider mite</name>
    <dbReference type="NCBI Taxonomy" id="32264"/>
    <lineage>
        <taxon>Eukaryota</taxon>
        <taxon>Metazoa</taxon>
        <taxon>Ecdysozoa</taxon>
        <taxon>Arthropoda</taxon>
        <taxon>Chelicerata</taxon>
        <taxon>Arachnida</taxon>
        <taxon>Acari</taxon>
        <taxon>Acariformes</taxon>
        <taxon>Trombidiformes</taxon>
        <taxon>Prostigmata</taxon>
        <taxon>Eleutherengona</taxon>
        <taxon>Raphignathae</taxon>
        <taxon>Tetranychoidea</taxon>
        <taxon>Tetranychidae</taxon>
        <taxon>Tetranychus</taxon>
    </lineage>
</organism>
<evidence type="ECO:0000256" key="1">
    <source>
        <dbReference type="SAM" id="SignalP"/>
    </source>
</evidence>
<feature type="chain" id="PRO_5004590941" evidence="1">
    <location>
        <begin position="28"/>
        <end position="75"/>
    </location>
</feature>
<keyword evidence="3" id="KW-1185">Reference proteome</keyword>
<dbReference type="AlphaFoldDB" id="T1K1N5"/>
<evidence type="ECO:0000313" key="3">
    <source>
        <dbReference type="Proteomes" id="UP000015104"/>
    </source>
</evidence>
<reference evidence="2" key="2">
    <citation type="submission" date="2015-06" db="UniProtKB">
        <authorList>
            <consortium name="EnsemblMetazoa"/>
        </authorList>
    </citation>
    <scope>IDENTIFICATION</scope>
</reference>
<feature type="signal peptide" evidence="1">
    <location>
        <begin position="1"/>
        <end position="27"/>
    </location>
</feature>
<dbReference type="EMBL" id="CAEY01001353">
    <property type="status" value="NOT_ANNOTATED_CDS"/>
    <property type="molecule type" value="Genomic_DNA"/>
</dbReference>
<name>T1K1N5_TETUR</name>
<dbReference type="Proteomes" id="UP000015104">
    <property type="component" value="Unassembled WGS sequence"/>
</dbReference>
<accession>T1K1N5</accession>
<protein>
    <submittedName>
        <fullName evidence="2">Uncharacterized protein</fullName>
    </submittedName>
</protein>
<reference evidence="3" key="1">
    <citation type="submission" date="2011-08" db="EMBL/GenBank/DDBJ databases">
        <authorList>
            <person name="Rombauts S."/>
        </authorList>
    </citation>
    <scope>NUCLEOTIDE SEQUENCE</scope>
    <source>
        <strain evidence="3">London</strain>
    </source>
</reference>
<keyword evidence="1" id="KW-0732">Signal</keyword>
<evidence type="ECO:0000313" key="2">
    <source>
        <dbReference type="EnsemblMetazoa" id="tetur04g02050.1"/>
    </source>
</evidence>
<sequence length="75" mass="8180">MNKLVFYSLLVIAISFLIISSTPSSEAFFVLVGNTTACDTCDDYSTYSGRNVVCCFAKSQCCGLNSFDEEAPQSR</sequence>
<dbReference type="EnsemblMetazoa" id="tetur04g02050.1">
    <property type="protein sequence ID" value="tetur04g02050.1"/>
    <property type="gene ID" value="tetur04g02050"/>
</dbReference>
<proteinExistence type="predicted"/>